<keyword evidence="2" id="KW-1185">Reference proteome</keyword>
<evidence type="ECO:0000313" key="1">
    <source>
        <dbReference type="EMBL" id="KAL2714562.1"/>
    </source>
</evidence>
<evidence type="ECO:0000313" key="2">
    <source>
        <dbReference type="Proteomes" id="UP001607302"/>
    </source>
</evidence>
<comment type="caution">
    <text evidence="1">The sequence shown here is derived from an EMBL/GenBank/DDBJ whole genome shotgun (WGS) entry which is preliminary data.</text>
</comment>
<accession>A0ABD2A2E8</accession>
<protein>
    <submittedName>
        <fullName evidence="1">WW domain-binding protein 2</fullName>
    </submittedName>
</protein>
<reference evidence="1 2" key="1">
    <citation type="journal article" date="2024" name="Ann. Entomol. Soc. Am.">
        <title>Genomic analyses of the southern and eastern yellowjacket wasps (Hymenoptera: Vespidae) reveal evolutionary signatures of social life.</title>
        <authorList>
            <person name="Catto M.A."/>
            <person name="Caine P.B."/>
            <person name="Orr S.E."/>
            <person name="Hunt B.G."/>
            <person name="Goodisman M.A.D."/>
        </authorList>
    </citation>
    <scope>NUCLEOTIDE SEQUENCE [LARGE SCALE GENOMIC DNA]</scope>
    <source>
        <strain evidence="1">233</strain>
        <tissue evidence="1">Head and thorax</tissue>
    </source>
</reference>
<proteinExistence type="predicted"/>
<dbReference type="Proteomes" id="UP001607302">
    <property type="component" value="Unassembled WGS sequence"/>
</dbReference>
<organism evidence="1 2">
    <name type="scientific">Vespula squamosa</name>
    <name type="common">Southern yellow jacket</name>
    <name type="synonym">Wasp</name>
    <dbReference type="NCBI Taxonomy" id="30214"/>
    <lineage>
        <taxon>Eukaryota</taxon>
        <taxon>Metazoa</taxon>
        <taxon>Ecdysozoa</taxon>
        <taxon>Arthropoda</taxon>
        <taxon>Hexapoda</taxon>
        <taxon>Insecta</taxon>
        <taxon>Pterygota</taxon>
        <taxon>Neoptera</taxon>
        <taxon>Endopterygota</taxon>
        <taxon>Hymenoptera</taxon>
        <taxon>Apocrita</taxon>
        <taxon>Aculeata</taxon>
        <taxon>Vespoidea</taxon>
        <taxon>Vespidae</taxon>
        <taxon>Vespinae</taxon>
        <taxon>Vespula</taxon>
    </lineage>
</organism>
<dbReference type="AlphaFoldDB" id="A0ABD2A2E8"/>
<name>A0ABD2A2E8_VESSQ</name>
<gene>
    <name evidence="1" type="ORF">V1478_015747</name>
</gene>
<dbReference type="EMBL" id="JAUDFV010000156">
    <property type="protein sequence ID" value="KAL2714562.1"/>
    <property type="molecule type" value="Genomic_DNA"/>
</dbReference>
<sequence>MKLRIRLNRISNKIEQCQIKKSLAHCISIKYIILHHVVDTKAAEATQSAYYDPNRPQCAYVPPPAYYESPPSFQQATEKKDQ</sequence>